<dbReference type="OrthoDB" id="6780626at2759"/>
<evidence type="ECO:0000256" key="2">
    <source>
        <dbReference type="SAM" id="MobiDB-lite"/>
    </source>
</evidence>
<keyword evidence="4" id="KW-1185">Reference proteome</keyword>
<feature type="compositionally biased region" description="Basic and acidic residues" evidence="2">
    <location>
        <begin position="570"/>
        <end position="582"/>
    </location>
</feature>
<organism evidence="3 4">
    <name type="scientific">Brassicogethes aeneus</name>
    <name type="common">Rape pollen beetle</name>
    <name type="synonym">Meligethes aeneus</name>
    <dbReference type="NCBI Taxonomy" id="1431903"/>
    <lineage>
        <taxon>Eukaryota</taxon>
        <taxon>Metazoa</taxon>
        <taxon>Ecdysozoa</taxon>
        <taxon>Arthropoda</taxon>
        <taxon>Hexapoda</taxon>
        <taxon>Insecta</taxon>
        <taxon>Pterygota</taxon>
        <taxon>Neoptera</taxon>
        <taxon>Endopterygota</taxon>
        <taxon>Coleoptera</taxon>
        <taxon>Polyphaga</taxon>
        <taxon>Cucujiformia</taxon>
        <taxon>Nitidulidae</taxon>
        <taxon>Meligethinae</taxon>
        <taxon>Brassicogethes</taxon>
    </lineage>
</organism>
<evidence type="ECO:0000313" key="3">
    <source>
        <dbReference type="EMBL" id="CAH0561260.1"/>
    </source>
</evidence>
<dbReference type="AlphaFoldDB" id="A0A9P0BG35"/>
<name>A0A9P0BG35_BRAAE</name>
<sequence>MTCCCPECYSNIYHGECCECYQTEPICCYCEKNCTQKGLFTIAWSAETPCCNPGRACGIELELCDTPSNIEQKCQELKEWLNCPPINDMCECKLKVNEFNCPNIVKQLNCPQCKRYESSTTENASGDRDDDYSVASPETVKETRQFLNITSNVEFIGENATSDEDRREEKLISECELTDNQIEDQNDYQNNGKDDKQNYTRNGDDNNGKDNHNYIRNEDDQNTAKDDKQDLLDKIMAATKKLLEAQILFKSPEGEVEKIMTGKRVSRKSKAYENKKLESIAIANRYHRPSQALKPGFGGKKSVVEESDKEQKEKLLNKILKATKDLLSSHLNCPKMSMEKIMQDSKSCLKICFKQEKPPQTVNKSKSENSLNETRNNITILFTCPCECATDQRKIQFNGQKFDLKADNFQTINEDVKECEGNNRNVPVNSLCVMGAPKLPKNLDKITINPLNGEPINKDKIVLLVSCPCENMPDKNKYNVDNKDVYKIEEFAVAKKDEIADSKVDKTNTVFEDQQEYQTRGQDEENNQELNQNQAQEEENNREENQQQAQEEENNREENQKQAQEEENNREENQNQLQEKENNQTQNSFPMLADDPSEVKNPEYKKEKTSSSSVDSELVRLKKHEKMDPKVLRQRIRQANAKRKEDIKAAAETLDRMESEKELANHMGNT</sequence>
<evidence type="ECO:0000256" key="1">
    <source>
        <dbReference type="SAM" id="Coils"/>
    </source>
</evidence>
<proteinExistence type="predicted"/>
<protein>
    <submittedName>
        <fullName evidence="3">Uncharacterized protein</fullName>
    </submittedName>
</protein>
<accession>A0A9P0BG35</accession>
<feature type="region of interest" description="Disordered" evidence="2">
    <location>
        <begin position="159"/>
        <end position="227"/>
    </location>
</feature>
<gene>
    <name evidence="3" type="ORF">MELIAE_LOCUS10836</name>
</gene>
<feature type="compositionally biased region" description="Basic and acidic residues" evidence="2">
    <location>
        <begin position="192"/>
        <end position="227"/>
    </location>
</feature>
<feature type="compositionally biased region" description="Basic and acidic residues" evidence="2">
    <location>
        <begin position="617"/>
        <end position="630"/>
    </location>
</feature>
<feature type="region of interest" description="Disordered" evidence="2">
    <location>
        <begin position="516"/>
        <end position="630"/>
    </location>
</feature>
<evidence type="ECO:0000313" key="4">
    <source>
        <dbReference type="Proteomes" id="UP001154078"/>
    </source>
</evidence>
<feature type="coiled-coil region" evidence="1">
    <location>
        <begin position="640"/>
        <end position="667"/>
    </location>
</feature>
<dbReference type="Proteomes" id="UP001154078">
    <property type="component" value="Chromosome 7"/>
</dbReference>
<reference evidence="3" key="1">
    <citation type="submission" date="2021-12" db="EMBL/GenBank/DDBJ databases">
        <authorList>
            <person name="King R."/>
        </authorList>
    </citation>
    <scope>NUCLEOTIDE SEQUENCE</scope>
</reference>
<feature type="compositionally biased region" description="Basic and acidic residues" evidence="2">
    <location>
        <begin position="597"/>
        <end position="609"/>
    </location>
</feature>
<keyword evidence="1" id="KW-0175">Coiled coil</keyword>
<feature type="compositionally biased region" description="Basic and acidic residues" evidence="2">
    <location>
        <begin position="163"/>
        <end position="173"/>
    </location>
</feature>
<dbReference type="EMBL" id="OV121138">
    <property type="protein sequence ID" value="CAH0561260.1"/>
    <property type="molecule type" value="Genomic_DNA"/>
</dbReference>